<evidence type="ECO:0000313" key="1">
    <source>
        <dbReference type="EMBL" id="KAI4382543.1"/>
    </source>
</evidence>
<reference evidence="2" key="1">
    <citation type="journal article" date="2023" name="Front. Plant Sci.">
        <title>Chromosomal-level genome assembly of Melastoma candidum provides insights into trichome evolution.</title>
        <authorList>
            <person name="Zhong Y."/>
            <person name="Wu W."/>
            <person name="Sun C."/>
            <person name="Zou P."/>
            <person name="Liu Y."/>
            <person name="Dai S."/>
            <person name="Zhou R."/>
        </authorList>
    </citation>
    <scope>NUCLEOTIDE SEQUENCE [LARGE SCALE GENOMIC DNA]</scope>
</reference>
<evidence type="ECO:0000313" key="2">
    <source>
        <dbReference type="Proteomes" id="UP001057402"/>
    </source>
</evidence>
<sequence>MDSRFFGIPRSSRQPAYYYPVPAHRQPPGRSPKVVSIPVHFMEPEPTMMRTRSREELAVKVQAAFRGFVVRKCVKKLDAVRREVEEIERRVCQEEVAELMRRDERERLKVNEALMSLLFRLDSVRGVDAGVRDLRKKVIRKAIALQEKVDAMASAADLVDRKDVGSAEAEKSEEGGIDSPDLPDLGKDDAEADQMNKQVAGGSIDARGEEPALDSSDWNEEGCDEAVVQNEEGIAYALNLKEGCDEAEQREDLDTALPEDNRAEAKQIEESDHVADNENGTCDLIMEMEPSQFESSEESRSDPSLKQESFLEEVDENAPMKEDEETEQAKSTKDKEWEATAEGNDRKADNRSEEMLGRMVEDNEKMMAMMMQLFERNEQQTKLLSLLSQRVERLEKAFLCEKLRRKKKKREATTDGDRLPNSNKCGKKH</sequence>
<gene>
    <name evidence="1" type="ORF">MLD38_008496</name>
</gene>
<organism evidence="1 2">
    <name type="scientific">Melastoma candidum</name>
    <dbReference type="NCBI Taxonomy" id="119954"/>
    <lineage>
        <taxon>Eukaryota</taxon>
        <taxon>Viridiplantae</taxon>
        <taxon>Streptophyta</taxon>
        <taxon>Embryophyta</taxon>
        <taxon>Tracheophyta</taxon>
        <taxon>Spermatophyta</taxon>
        <taxon>Magnoliopsida</taxon>
        <taxon>eudicotyledons</taxon>
        <taxon>Gunneridae</taxon>
        <taxon>Pentapetalae</taxon>
        <taxon>rosids</taxon>
        <taxon>malvids</taxon>
        <taxon>Myrtales</taxon>
        <taxon>Melastomataceae</taxon>
        <taxon>Melastomatoideae</taxon>
        <taxon>Melastomateae</taxon>
        <taxon>Melastoma</taxon>
    </lineage>
</organism>
<protein>
    <submittedName>
        <fullName evidence="1">Uncharacterized protein</fullName>
    </submittedName>
</protein>
<comment type="caution">
    <text evidence="1">The sequence shown here is derived from an EMBL/GenBank/DDBJ whole genome shotgun (WGS) entry which is preliminary data.</text>
</comment>
<accession>A0ACB9RU55</accession>
<keyword evidence="2" id="KW-1185">Reference proteome</keyword>
<dbReference type="Proteomes" id="UP001057402">
    <property type="component" value="Chromosome 3"/>
</dbReference>
<name>A0ACB9RU55_9MYRT</name>
<dbReference type="EMBL" id="CM042882">
    <property type="protein sequence ID" value="KAI4382543.1"/>
    <property type="molecule type" value="Genomic_DNA"/>
</dbReference>
<proteinExistence type="predicted"/>